<keyword evidence="1" id="KW-0472">Membrane</keyword>
<dbReference type="EMBL" id="JASDAP010000017">
    <property type="protein sequence ID" value="KAK1888737.1"/>
    <property type="molecule type" value="Genomic_DNA"/>
</dbReference>
<sequence length="252" mass="27379">MLSARCCLHANVCTLLSARCCLHSAVCPLLSARCCLHAAVCTLLSARCSLHAAVCTLLSARCCLHAAVCTLLSARCCLHAAVCTLLSARCCLHAAVCTLLSARCCLPAVCPLLSALCCLHAAVCTLLSVVLSQFSQYEDPLPSAHHCENALIVRVKVELNDHRLKTGLWHHSGAYGVFLIIILCLYKRSDNNDNCLSLILAGFRHYSSGVMVVTCACDQDVMYSGFFRVVIVRDRIFLHSYEESETGTESRE</sequence>
<feature type="signal peptide" evidence="2">
    <location>
        <begin position="1"/>
        <end position="18"/>
    </location>
</feature>
<name>A0AAD9BTH5_DISEL</name>
<evidence type="ECO:0000256" key="1">
    <source>
        <dbReference type="SAM" id="Phobius"/>
    </source>
</evidence>
<comment type="caution">
    <text evidence="3">The sequence shown here is derived from an EMBL/GenBank/DDBJ whole genome shotgun (WGS) entry which is preliminary data.</text>
</comment>
<organism evidence="3 4">
    <name type="scientific">Dissostichus eleginoides</name>
    <name type="common">Patagonian toothfish</name>
    <name type="synonym">Dissostichus amissus</name>
    <dbReference type="NCBI Taxonomy" id="100907"/>
    <lineage>
        <taxon>Eukaryota</taxon>
        <taxon>Metazoa</taxon>
        <taxon>Chordata</taxon>
        <taxon>Craniata</taxon>
        <taxon>Vertebrata</taxon>
        <taxon>Euteleostomi</taxon>
        <taxon>Actinopterygii</taxon>
        <taxon>Neopterygii</taxon>
        <taxon>Teleostei</taxon>
        <taxon>Neoteleostei</taxon>
        <taxon>Acanthomorphata</taxon>
        <taxon>Eupercaria</taxon>
        <taxon>Perciformes</taxon>
        <taxon>Notothenioidei</taxon>
        <taxon>Nototheniidae</taxon>
        <taxon>Dissostichus</taxon>
    </lineage>
</organism>
<feature type="chain" id="PRO_5042288193" evidence="2">
    <location>
        <begin position="19"/>
        <end position="252"/>
    </location>
</feature>
<proteinExistence type="predicted"/>
<feature type="transmembrane region" description="Helical" evidence="1">
    <location>
        <begin position="112"/>
        <end position="134"/>
    </location>
</feature>
<feature type="transmembrane region" description="Helical" evidence="1">
    <location>
        <begin position="168"/>
        <end position="186"/>
    </location>
</feature>
<evidence type="ECO:0000256" key="2">
    <source>
        <dbReference type="SAM" id="SignalP"/>
    </source>
</evidence>
<reference evidence="3" key="1">
    <citation type="submission" date="2023-04" db="EMBL/GenBank/DDBJ databases">
        <title>Chromosome-level genome of Chaenocephalus aceratus.</title>
        <authorList>
            <person name="Park H."/>
        </authorList>
    </citation>
    <scope>NUCLEOTIDE SEQUENCE</scope>
    <source>
        <strain evidence="3">DE</strain>
        <tissue evidence="3">Muscle</tissue>
    </source>
</reference>
<gene>
    <name evidence="3" type="ORF">KUDE01_013417</name>
</gene>
<dbReference type="AlphaFoldDB" id="A0AAD9BTH5"/>
<evidence type="ECO:0000313" key="3">
    <source>
        <dbReference type="EMBL" id="KAK1888737.1"/>
    </source>
</evidence>
<protein>
    <submittedName>
        <fullName evidence="3">Phospho-N-acetylmuramoyl-pentapeptide-transferase</fullName>
    </submittedName>
</protein>
<keyword evidence="1" id="KW-1133">Transmembrane helix</keyword>
<keyword evidence="2" id="KW-0732">Signal</keyword>
<keyword evidence="1" id="KW-0812">Transmembrane</keyword>
<evidence type="ECO:0000313" key="4">
    <source>
        <dbReference type="Proteomes" id="UP001228049"/>
    </source>
</evidence>
<keyword evidence="4" id="KW-1185">Reference proteome</keyword>
<accession>A0AAD9BTH5</accession>
<dbReference type="Proteomes" id="UP001228049">
    <property type="component" value="Unassembled WGS sequence"/>
</dbReference>